<dbReference type="EMBL" id="OZ024668">
    <property type="protein sequence ID" value="CAK9890573.1"/>
    <property type="molecule type" value="Genomic_DNA"/>
</dbReference>
<dbReference type="Proteomes" id="UP000326595">
    <property type="component" value="Chromosome"/>
</dbReference>
<organism evidence="4">
    <name type="scientific">Pseudomonas fluorescens</name>
    <dbReference type="NCBI Taxonomy" id="294"/>
    <lineage>
        <taxon>Bacteria</taxon>
        <taxon>Pseudomonadati</taxon>
        <taxon>Pseudomonadota</taxon>
        <taxon>Gammaproteobacteria</taxon>
        <taxon>Pseudomonadales</taxon>
        <taxon>Pseudomonadaceae</taxon>
        <taxon>Pseudomonas</taxon>
    </lineage>
</organism>
<evidence type="ECO:0000259" key="2">
    <source>
        <dbReference type="Pfam" id="PF00535"/>
    </source>
</evidence>
<evidence type="ECO:0000313" key="3">
    <source>
        <dbReference type="EMBL" id="CAK9890573.1"/>
    </source>
</evidence>
<protein>
    <recommendedName>
        <fullName evidence="2">Glycosyltransferase 2-like domain-containing protein</fullName>
    </recommendedName>
</protein>
<feature type="domain" description="Glycosyltransferase 2-like" evidence="2">
    <location>
        <begin position="567"/>
        <end position="739"/>
    </location>
</feature>
<gene>
    <name evidence="4" type="ORF">PS652_02778</name>
    <name evidence="3" type="ORF">PS652_03417</name>
</gene>
<feature type="domain" description="Glycosyltransferase 2-like" evidence="2">
    <location>
        <begin position="9"/>
        <end position="180"/>
    </location>
</feature>
<dbReference type="Gene3D" id="3.40.50.2000">
    <property type="entry name" value="Glycogen Phosphorylase B"/>
    <property type="match status" value="1"/>
</dbReference>
<reference evidence="3 5" key="2">
    <citation type="submission" date="2024-03" db="EMBL/GenBank/DDBJ databases">
        <authorList>
            <person name="Alaster D. Moffat"/>
            <person name="Govind Chandra"/>
            <person name="Andrew W. Truman"/>
        </authorList>
    </citation>
    <scope>NUCLEOTIDE SEQUENCE [LARGE SCALE GENOMIC DNA]</scope>
    <source>
        <strain evidence="3">PS652</strain>
    </source>
</reference>
<proteinExistence type="predicted"/>
<dbReference type="RefSeq" id="WP_038996419.1">
    <property type="nucleotide sequence ID" value="NZ_OZ024668.1"/>
</dbReference>
<keyword evidence="1" id="KW-1003">Cell membrane</keyword>
<dbReference type="EMBL" id="CABVHG010000015">
    <property type="protein sequence ID" value="VVM90900.1"/>
    <property type="molecule type" value="Genomic_DNA"/>
</dbReference>
<dbReference type="InterPro" id="IPR050834">
    <property type="entry name" value="Glycosyltransf_2"/>
</dbReference>
<dbReference type="SUPFAM" id="SSF53448">
    <property type="entry name" value="Nucleotide-diphospho-sugar transferases"/>
    <property type="match status" value="3"/>
</dbReference>
<dbReference type="PANTHER" id="PTHR43685">
    <property type="entry name" value="GLYCOSYLTRANSFERASE"/>
    <property type="match status" value="1"/>
</dbReference>
<evidence type="ECO:0000256" key="1">
    <source>
        <dbReference type="ARBA" id="ARBA00022519"/>
    </source>
</evidence>
<reference evidence="4" key="1">
    <citation type="submission" date="2019-09" db="EMBL/GenBank/DDBJ databases">
        <authorList>
            <person name="Chandra G."/>
            <person name="Truman W A."/>
        </authorList>
    </citation>
    <scope>NUCLEOTIDE SEQUENCE [LARGE SCALE GENOMIC DNA]</scope>
    <source>
        <strain evidence="4">PS652</strain>
    </source>
</reference>
<sequence length="1157" mass="126875">MLTSNPLVSIVIPAYKAEYFEAALLSACNQTYDNLEIVICDDNRSGAIAAIVERYRHSSRVPIHYFHNDPALGEIRNAVACVEAARGKYIKTLHDDDELLPQSVAALVDVMERDPSIALASSRRLVINEEGEITPPKLPYMFPFSGDVVIDGPQLVSFLARYPLNFIGEPSCMLCRREDLLELGDQVMSLQGKLILGFGDMAMAAQLFQRGNLALLAQPLTRYRVSQQQGSRVNWVQLESGQGQKDFTRSVYELGWADPEGGVLVEVAPLQPGALFQPVNLMKLIIDNSIRVQTAQFTAHWMDGRVSGTEHSRLLAEHLLGRPHQPSIGVIVLDPDADREALQRTLHSLYRQDSAYTPHVTVLSVDPQVQDRTLPCSLMQLQPQELAAQLNQLVQDSNCDWLLLVHAGEAFTAAGLTGVALELPGAAGCAAVFADYATRDAQGQVSIGLRPGFNLDLLLGNPSVMAGHWLFSREALLGSGGFSEGFKGAMEFELILRLINQHGTNAFGHIPEPLLFSGARVIEASTGRLAIEQHLHVRGYNQVQVTPLDTGHFVIDYGHVHQPLVSIVVVANSDLTALERCLTSVLEHTPYPHYELLVVECGDESPQVSRWLQDVEQFTQGQLRIVRGQGPLTVSAARNLGAEQASGEFLLFFSSQSVVIHGQWLQQLLNHGLRPEVAVVGGKGFSADGKISHAGLLPGVFSGAGRVFAGEAGEATGYLNRLQLDQNYSAISHDCMLVRSALFTEAGGFDAPSFADEGADIDLCLRLGQHGYLMVWAARCMYINTAEIAPFAAATQHALCERWLANLARDPVCNANISLDDRSATMLGSLALNWRPLFCLGAPVVLAHVDPHSDSAWHRLGQSLHQHQQRAILQAAQVERIPGIVELERFGAQAIILHGHPEQAKLQALRDIKKYTSAARVYELDVLPQTREDMQLLREMLAEVDRVVVATSMMAEVGRHLHHDVRLIETRLNPELWLNVPQPCVQRSARPRVGWLGLPADADDLASIAAVIECLSAEVDWVIHGACPPALRGHIKELYPAVALAQRPQALARLDLDLALAPLCTSMASEFKGPERLLEYGACGFPVICSDMPGYRNTLPVTRVSNNAEDWVQAIRAQLADRPGLRQAGLQLRAAVQREWMLDQATLDAWRSAWLGD</sequence>
<dbReference type="AlphaFoldDB" id="A0A5E6TD03"/>
<dbReference type="InterPro" id="IPR029044">
    <property type="entry name" value="Nucleotide-diphossugar_trans"/>
</dbReference>
<evidence type="ECO:0000313" key="5">
    <source>
        <dbReference type="Proteomes" id="UP000326595"/>
    </source>
</evidence>
<dbReference type="Pfam" id="PF00535">
    <property type="entry name" value="Glycos_transf_2"/>
    <property type="match status" value="2"/>
</dbReference>
<keyword evidence="1" id="KW-0997">Cell inner membrane</keyword>
<evidence type="ECO:0000313" key="4">
    <source>
        <dbReference type="EMBL" id="VVM90900.1"/>
    </source>
</evidence>
<dbReference type="Gene3D" id="3.90.550.10">
    <property type="entry name" value="Spore Coat Polysaccharide Biosynthesis Protein SpsA, Chain A"/>
    <property type="match status" value="3"/>
</dbReference>
<dbReference type="PANTHER" id="PTHR43685:SF2">
    <property type="entry name" value="GLYCOSYLTRANSFERASE 2-LIKE DOMAIN-CONTAINING PROTEIN"/>
    <property type="match status" value="1"/>
</dbReference>
<accession>A0A5E6TD03</accession>
<dbReference type="SUPFAM" id="SSF53756">
    <property type="entry name" value="UDP-Glycosyltransferase/glycogen phosphorylase"/>
    <property type="match status" value="1"/>
</dbReference>
<dbReference type="CDD" id="cd00761">
    <property type="entry name" value="Glyco_tranf_GTA_type"/>
    <property type="match status" value="1"/>
</dbReference>
<name>A0A5E6TD03_PSEFL</name>
<dbReference type="InterPro" id="IPR001173">
    <property type="entry name" value="Glyco_trans_2-like"/>
</dbReference>
<keyword evidence="1" id="KW-0472">Membrane</keyword>